<dbReference type="EMBL" id="UGOW01000001">
    <property type="protein sequence ID" value="STY19087.1"/>
    <property type="molecule type" value="Genomic_DNA"/>
</dbReference>
<gene>
    <name evidence="1" type="ORF">Lqua_0897</name>
    <name evidence="2" type="ORF">NCTC12376_02917</name>
</gene>
<evidence type="ECO:0000313" key="1">
    <source>
        <dbReference type="EMBL" id="KTD52516.1"/>
    </source>
</evidence>
<name>A0A378KZX3_9GAMM</name>
<protein>
    <submittedName>
        <fullName evidence="2">Uncharacterized protein</fullName>
    </submittedName>
</protein>
<evidence type="ECO:0000313" key="2">
    <source>
        <dbReference type="EMBL" id="STY19087.1"/>
    </source>
</evidence>
<reference evidence="2 4" key="2">
    <citation type="submission" date="2018-06" db="EMBL/GenBank/DDBJ databases">
        <authorList>
            <consortium name="Pathogen Informatics"/>
            <person name="Doyle S."/>
        </authorList>
    </citation>
    <scope>NUCLEOTIDE SEQUENCE [LARGE SCALE GENOMIC DNA]</scope>
    <source>
        <strain evidence="2 4">NCTC12376</strain>
    </source>
</reference>
<organism evidence="2 4">
    <name type="scientific">Legionella quateirensis</name>
    <dbReference type="NCBI Taxonomy" id="45072"/>
    <lineage>
        <taxon>Bacteria</taxon>
        <taxon>Pseudomonadati</taxon>
        <taxon>Pseudomonadota</taxon>
        <taxon>Gammaproteobacteria</taxon>
        <taxon>Legionellales</taxon>
        <taxon>Legionellaceae</taxon>
        <taxon>Legionella</taxon>
    </lineage>
</organism>
<evidence type="ECO:0000313" key="3">
    <source>
        <dbReference type="Proteomes" id="UP000054639"/>
    </source>
</evidence>
<evidence type="ECO:0000313" key="4">
    <source>
        <dbReference type="Proteomes" id="UP000254230"/>
    </source>
</evidence>
<dbReference type="Proteomes" id="UP000054639">
    <property type="component" value="Unassembled WGS sequence"/>
</dbReference>
<dbReference type="EMBL" id="LNYR01000009">
    <property type="protein sequence ID" value="KTD52516.1"/>
    <property type="molecule type" value="Genomic_DNA"/>
</dbReference>
<dbReference type="AlphaFoldDB" id="A0A378KZX3"/>
<accession>A0A378KZX3</accession>
<keyword evidence="3" id="KW-1185">Reference proteome</keyword>
<proteinExistence type="predicted"/>
<dbReference type="Proteomes" id="UP000254230">
    <property type="component" value="Unassembled WGS sequence"/>
</dbReference>
<reference evidence="1 3" key="1">
    <citation type="submission" date="2015-11" db="EMBL/GenBank/DDBJ databases">
        <title>Genomic analysis of 38 Legionella species identifies large and diverse effector repertoires.</title>
        <authorList>
            <person name="Burstein D."/>
            <person name="Amaro F."/>
            <person name="Zusman T."/>
            <person name="Lifshitz Z."/>
            <person name="Cohen O."/>
            <person name="Gilbert J.A."/>
            <person name="Pupko T."/>
            <person name="Shuman H.A."/>
            <person name="Segal G."/>
        </authorList>
    </citation>
    <scope>NUCLEOTIDE SEQUENCE [LARGE SCALE GENOMIC DNA]</scope>
    <source>
        <strain evidence="1 3">ATCC 49507</strain>
    </source>
</reference>
<sequence>MYNYWSSFYDVRFIQIKSSSHHYKEPEIMGKIIYLLLSFLIMTNNLFANNNELLLTRELSQSLALINSNANIWPKFKISSKPIIVYFSNQHHYAYYFSPINSNWKIQSDQSFPVYFLDHDEYEIDNLSWSDGNIIDGQPSFVFGLETIKDISNRDILHLLFHERFHIFQFEDFPVQIYNFGTYTGFNQIENVKLTYIEDLALGEYLTNDNIEALKDYVAINQYRQKLMGDISTIYEATKENMEGIADYYGWSVAISNEAERNQAMITTYKNKCGIDKLIKCQLQDRYYFTGAAVGIALDNLSVGDWKDKLVKNKSFIRNQLHQYFSFSDTQISQRVNQAKERYNYAEITRPIEVAIERYKERRSKEMNSYNNQPGVKLNIERRPCNLFGMTMADENFYIDSNIQLYINQIGNSSCPDHSIIVNYFNIPYVLKTENIGRIQVKIDNDTLLEIDGKSISAKDLSATDTAIDFNNLYLKNTVIEIEIKNRSARLDIKGNELNLITNFDKE</sequence>